<dbReference type="SUPFAM" id="SSF56731">
    <property type="entry name" value="DNA primase core"/>
    <property type="match status" value="1"/>
</dbReference>
<evidence type="ECO:0000313" key="2">
    <source>
        <dbReference type="Proteomes" id="UP001331691"/>
    </source>
</evidence>
<dbReference type="Gene3D" id="3.40.1360.10">
    <property type="match status" value="1"/>
</dbReference>
<reference evidence="1 2" key="1">
    <citation type="submission" date="2023-10" db="EMBL/GenBank/DDBJ databases">
        <title>Wastewater isolates of ESBL- and carbapenemase-producing Gram-negative bacteria from New Zealand.</title>
        <authorList>
            <person name="Straub C."/>
            <person name="Weaver L."/>
            <person name="Cornelius A."/>
            <person name="Mcgill E."/>
            <person name="Dyet K."/>
            <person name="White L."/>
            <person name="Pattis I."/>
        </authorList>
    </citation>
    <scope>NUCLEOTIDE SEQUENCE [LARGE SCALE GENOMIC DNA]</scope>
    <source>
        <strain evidence="1 2">ESBL09</strain>
    </source>
</reference>
<keyword evidence="2" id="KW-1185">Reference proteome</keyword>
<evidence type="ECO:0000313" key="1">
    <source>
        <dbReference type="EMBL" id="MEE9657494.1"/>
    </source>
</evidence>
<dbReference type="AlphaFoldDB" id="A0AB35XI56"/>
<organism evidence="1 2">
    <name type="scientific">Kluyvera ascorbata</name>
    <dbReference type="NCBI Taxonomy" id="51288"/>
    <lineage>
        <taxon>Bacteria</taxon>
        <taxon>Pseudomonadati</taxon>
        <taxon>Pseudomonadota</taxon>
        <taxon>Gammaproteobacteria</taxon>
        <taxon>Enterobacterales</taxon>
        <taxon>Enterobacteriaceae</taxon>
        <taxon>Kluyvera</taxon>
    </lineage>
</organism>
<sequence>MSDIKELLTELDFEQWLDTEGIIYRRGGVSARGREINIKECPVCGSSGWKVYFNLTNNVGKCFAGDHPEEIQFNKLVFLKHYSGKSRRAFEEYVNNALLEQGWAPKREEVKLASTVELEGPVSLPRHYELPIEGQLPTYLVERNVTPELAKYFDLRYCVEGKHAYVDVYNDQVRGQDFGMRILIPIYDLDGVMKTYQGRDVTGTSDRRYLFPMTLPASGKFLYNGHNAVGKQTVVVSEGAFDVIGIKRALFDEPTLRDYVEPIGTFGMHLSGVTTQDEEDQLGAFLTLKAKGLKNVVMMWDSEKQAIRNTMAAARKLVGIGLNVKIACLGKEGIDPGDASVEQIIKAYFRAKPYTRQLELMAKVKGIAALV</sequence>
<name>A0AB35XI56_9ENTR</name>
<dbReference type="Proteomes" id="UP001331691">
    <property type="component" value="Unassembled WGS sequence"/>
</dbReference>
<dbReference type="RefSeq" id="WP_063160620.1">
    <property type="nucleotide sequence ID" value="NZ_JAZKKV010000004.1"/>
</dbReference>
<gene>
    <name evidence="1" type="ORF">V4836_25915</name>
</gene>
<proteinExistence type="predicted"/>
<accession>A0AB35XI56</accession>
<protein>
    <submittedName>
        <fullName evidence="1">DNA primase</fullName>
    </submittedName>
</protein>
<comment type="caution">
    <text evidence="1">The sequence shown here is derived from an EMBL/GenBank/DDBJ whole genome shotgun (WGS) entry which is preliminary data.</text>
</comment>
<dbReference type="EMBL" id="JAZKKV010000004">
    <property type="protein sequence ID" value="MEE9657494.1"/>
    <property type="molecule type" value="Genomic_DNA"/>
</dbReference>